<evidence type="ECO:0000256" key="5">
    <source>
        <dbReference type="ARBA" id="ARBA00023180"/>
    </source>
</evidence>
<comment type="subcellular location">
    <subcellularLocation>
        <location evidence="1">Secreted</location>
    </subcellularLocation>
</comment>
<gene>
    <name evidence="7" type="ORF">WJX73_007815</name>
</gene>
<evidence type="ECO:0000256" key="4">
    <source>
        <dbReference type="ARBA" id="ARBA00022729"/>
    </source>
</evidence>
<dbReference type="Gene3D" id="3.40.30.10">
    <property type="entry name" value="Glutaredoxin"/>
    <property type="match status" value="1"/>
</dbReference>
<evidence type="ECO:0000256" key="3">
    <source>
        <dbReference type="ARBA" id="ARBA00022525"/>
    </source>
</evidence>
<evidence type="ECO:0008006" key="9">
    <source>
        <dbReference type="Google" id="ProtNLM"/>
    </source>
</evidence>
<feature type="signal peptide" evidence="6">
    <location>
        <begin position="1"/>
        <end position="20"/>
    </location>
</feature>
<feature type="chain" id="PRO_5043385286" description="Gamma-interferon-inducible lysosomal thiol reductase" evidence="6">
    <location>
        <begin position="21"/>
        <end position="243"/>
    </location>
</feature>
<dbReference type="PANTHER" id="PTHR13234">
    <property type="entry name" value="GAMMA-INTERFERON INDUCIBLE LYSOSOMAL THIOL REDUCTASE GILT"/>
    <property type="match status" value="1"/>
</dbReference>
<name>A0AAW1PCA6_9CHLO</name>
<dbReference type="AlphaFoldDB" id="A0AAW1PCA6"/>
<dbReference type="GO" id="GO:0005576">
    <property type="term" value="C:extracellular region"/>
    <property type="evidence" value="ECO:0007669"/>
    <property type="project" value="UniProtKB-SubCell"/>
</dbReference>
<keyword evidence="4 6" id="KW-0732">Signal</keyword>
<dbReference type="InterPro" id="IPR004911">
    <property type="entry name" value="Interferon-induced_GILT"/>
</dbReference>
<dbReference type="Proteomes" id="UP001465755">
    <property type="component" value="Unassembled WGS sequence"/>
</dbReference>
<protein>
    <recommendedName>
        <fullName evidence="9">Gamma-interferon-inducible lysosomal thiol reductase</fullName>
    </recommendedName>
</protein>
<comment type="caution">
    <text evidence="7">The sequence shown here is derived from an EMBL/GenBank/DDBJ whole genome shotgun (WGS) entry which is preliminary data.</text>
</comment>
<proteinExistence type="inferred from homology"/>
<evidence type="ECO:0000313" key="8">
    <source>
        <dbReference type="Proteomes" id="UP001465755"/>
    </source>
</evidence>
<dbReference type="EMBL" id="JALJOQ010000031">
    <property type="protein sequence ID" value="KAK9807369.1"/>
    <property type="molecule type" value="Genomic_DNA"/>
</dbReference>
<organism evidence="7 8">
    <name type="scientific">Symbiochloris irregularis</name>
    <dbReference type="NCBI Taxonomy" id="706552"/>
    <lineage>
        <taxon>Eukaryota</taxon>
        <taxon>Viridiplantae</taxon>
        <taxon>Chlorophyta</taxon>
        <taxon>core chlorophytes</taxon>
        <taxon>Trebouxiophyceae</taxon>
        <taxon>Trebouxiales</taxon>
        <taxon>Trebouxiaceae</taxon>
        <taxon>Symbiochloris</taxon>
    </lineage>
</organism>
<evidence type="ECO:0000256" key="1">
    <source>
        <dbReference type="ARBA" id="ARBA00004613"/>
    </source>
</evidence>
<keyword evidence="5" id="KW-0325">Glycoprotein</keyword>
<evidence type="ECO:0000256" key="2">
    <source>
        <dbReference type="ARBA" id="ARBA00005679"/>
    </source>
</evidence>
<evidence type="ECO:0000256" key="6">
    <source>
        <dbReference type="SAM" id="SignalP"/>
    </source>
</evidence>
<dbReference type="PANTHER" id="PTHR13234:SF8">
    <property type="entry name" value="GAMMA-INTERFERON-INDUCIBLE LYSOSOMAL THIOL REDUCTASE"/>
    <property type="match status" value="1"/>
</dbReference>
<dbReference type="Pfam" id="PF03227">
    <property type="entry name" value="GILT"/>
    <property type="match status" value="1"/>
</dbReference>
<sequence length="243" mass="26637">MLRHSLVALLAASVATQVHAAADKVEVDLFAEAGCPYCAHFTVTDVAPMFENGLSDLITFRYIAWGNAKNFTKPEGQRNISCQHGKTECELNRLISCATHLHPEQNDWFPFVKCIEEDPESATAAKCALLAKLDLTEIQLCASGSLGDQLEAEAAAETNALQPAHQYVPWVVVNGIPLGSSYQSLQSVICVATNAQRPKACYDVPDDDSLSVEFPMADDDPDDWSLQPRPDLQAYPKNRIFVQ</sequence>
<keyword evidence="8" id="KW-1185">Reference proteome</keyword>
<keyword evidence="3" id="KW-0964">Secreted</keyword>
<dbReference type="GO" id="GO:0016671">
    <property type="term" value="F:oxidoreductase activity, acting on a sulfur group of donors, disulfide as acceptor"/>
    <property type="evidence" value="ECO:0007669"/>
    <property type="project" value="InterPro"/>
</dbReference>
<reference evidence="7 8" key="1">
    <citation type="journal article" date="2024" name="Nat. Commun.">
        <title>Phylogenomics reveals the evolutionary origins of lichenization in chlorophyte algae.</title>
        <authorList>
            <person name="Puginier C."/>
            <person name="Libourel C."/>
            <person name="Otte J."/>
            <person name="Skaloud P."/>
            <person name="Haon M."/>
            <person name="Grisel S."/>
            <person name="Petersen M."/>
            <person name="Berrin J.G."/>
            <person name="Delaux P.M."/>
            <person name="Dal Grande F."/>
            <person name="Keller J."/>
        </authorList>
    </citation>
    <scope>NUCLEOTIDE SEQUENCE [LARGE SCALE GENOMIC DNA]</scope>
    <source>
        <strain evidence="7 8">SAG 2036</strain>
    </source>
</reference>
<evidence type="ECO:0000313" key="7">
    <source>
        <dbReference type="EMBL" id="KAK9807369.1"/>
    </source>
</evidence>
<accession>A0AAW1PCA6</accession>
<comment type="similarity">
    <text evidence="2">Belongs to the GILT family.</text>
</comment>